<evidence type="ECO:0000256" key="3">
    <source>
        <dbReference type="ARBA" id="ARBA00022525"/>
    </source>
</evidence>
<feature type="region of interest" description="Disordered" evidence="10">
    <location>
        <begin position="214"/>
        <end position="242"/>
    </location>
</feature>
<reference evidence="13 14" key="1">
    <citation type="submission" date="2024-02" db="EMBL/GenBank/DDBJ databases">
        <authorList>
            <person name="Chen Y."/>
            <person name="Shah S."/>
            <person name="Dougan E. K."/>
            <person name="Thang M."/>
            <person name="Chan C."/>
        </authorList>
    </citation>
    <scope>NUCLEOTIDE SEQUENCE [LARGE SCALE GENOMIC DNA]</scope>
</reference>
<feature type="region of interest" description="Disordered" evidence="10">
    <location>
        <begin position="1487"/>
        <end position="1524"/>
    </location>
</feature>
<keyword evidence="8" id="KW-0624">Polysaccharide degradation</keyword>
<evidence type="ECO:0000256" key="9">
    <source>
        <dbReference type="ARBA" id="ARBA00025250"/>
    </source>
</evidence>
<evidence type="ECO:0000256" key="11">
    <source>
        <dbReference type="SAM" id="Phobius"/>
    </source>
</evidence>
<keyword evidence="11" id="KW-0812">Transmembrane</keyword>
<evidence type="ECO:0000256" key="5">
    <source>
        <dbReference type="ARBA" id="ARBA00022729"/>
    </source>
</evidence>
<dbReference type="PANTHER" id="PTHR38050">
    <property type="match status" value="1"/>
</dbReference>
<feature type="signal peptide" evidence="12">
    <location>
        <begin position="1"/>
        <end position="21"/>
    </location>
</feature>
<feature type="region of interest" description="Disordered" evidence="10">
    <location>
        <begin position="1445"/>
        <end position="1466"/>
    </location>
</feature>
<comment type="function">
    <text evidence="9">Involved in degradation of plant cell walls. Hydrolyzes the feruloyl-arabinose ester bond in arabinoxylans, and the feruloyl-galactose ester bond in pectin. Active against paranitrophenyl-acetate, methyl ferulate and wheat arabinoxylan.</text>
</comment>
<dbReference type="Gene3D" id="3.40.50.1820">
    <property type="entry name" value="alpha/beta hydrolase"/>
    <property type="match status" value="2"/>
</dbReference>
<keyword evidence="3" id="KW-0964">Secreted</keyword>
<feature type="region of interest" description="Disordered" evidence="10">
    <location>
        <begin position="281"/>
        <end position="313"/>
    </location>
</feature>
<dbReference type="InterPro" id="IPR043595">
    <property type="entry name" value="FaeB/C/D"/>
</dbReference>
<feature type="compositionally biased region" description="Polar residues" evidence="10">
    <location>
        <begin position="298"/>
        <end position="309"/>
    </location>
</feature>
<evidence type="ECO:0000256" key="8">
    <source>
        <dbReference type="ARBA" id="ARBA00023326"/>
    </source>
</evidence>
<name>A0ABP0JRM9_9DINO</name>
<keyword evidence="6 13" id="KW-0378">Hydrolase</keyword>
<keyword evidence="7" id="KW-0119">Carbohydrate metabolism</keyword>
<gene>
    <name evidence="13" type="ORF">SCF082_LOCUS13483</name>
</gene>
<evidence type="ECO:0000256" key="12">
    <source>
        <dbReference type="SAM" id="SignalP"/>
    </source>
</evidence>
<organism evidence="13 14">
    <name type="scientific">Durusdinium trenchii</name>
    <dbReference type="NCBI Taxonomy" id="1381693"/>
    <lineage>
        <taxon>Eukaryota</taxon>
        <taxon>Sar</taxon>
        <taxon>Alveolata</taxon>
        <taxon>Dinophyceae</taxon>
        <taxon>Suessiales</taxon>
        <taxon>Symbiodiniaceae</taxon>
        <taxon>Durusdinium</taxon>
    </lineage>
</organism>
<feature type="transmembrane region" description="Helical" evidence="11">
    <location>
        <begin position="128"/>
        <end position="150"/>
    </location>
</feature>
<evidence type="ECO:0000256" key="4">
    <source>
        <dbReference type="ARBA" id="ARBA00022651"/>
    </source>
</evidence>
<feature type="compositionally biased region" description="Low complexity" evidence="10">
    <location>
        <begin position="214"/>
        <end position="237"/>
    </location>
</feature>
<accession>A0ABP0JRM9</accession>
<dbReference type="InterPro" id="IPR029058">
    <property type="entry name" value="AB_hydrolase_fold"/>
</dbReference>
<feature type="chain" id="PRO_5046221591" evidence="12">
    <location>
        <begin position="22"/>
        <end position="1603"/>
    </location>
</feature>
<keyword evidence="11" id="KW-0472">Membrane</keyword>
<dbReference type="SUPFAM" id="SSF53474">
    <property type="entry name" value="alpha/beta-Hydrolases"/>
    <property type="match status" value="2"/>
</dbReference>
<evidence type="ECO:0000256" key="1">
    <source>
        <dbReference type="ARBA" id="ARBA00004613"/>
    </source>
</evidence>
<evidence type="ECO:0000313" key="13">
    <source>
        <dbReference type="EMBL" id="CAK9017111.1"/>
    </source>
</evidence>
<evidence type="ECO:0000256" key="2">
    <source>
        <dbReference type="ARBA" id="ARBA00010278"/>
    </source>
</evidence>
<keyword evidence="14" id="KW-1185">Reference proteome</keyword>
<comment type="subcellular location">
    <subcellularLocation>
        <location evidence="1">Secreted</location>
    </subcellularLocation>
</comment>
<dbReference type="PANTHER" id="PTHR38050:SF1">
    <property type="entry name" value="FERULOYL ESTERASE C"/>
    <property type="match status" value="1"/>
</dbReference>
<evidence type="ECO:0000256" key="6">
    <source>
        <dbReference type="ARBA" id="ARBA00022801"/>
    </source>
</evidence>
<evidence type="ECO:0000313" key="14">
    <source>
        <dbReference type="Proteomes" id="UP001642464"/>
    </source>
</evidence>
<keyword evidence="5 12" id="KW-0732">Signal</keyword>
<keyword evidence="4" id="KW-0858">Xylan degradation</keyword>
<evidence type="ECO:0000256" key="10">
    <source>
        <dbReference type="SAM" id="MobiDB-lite"/>
    </source>
</evidence>
<comment type="caution">
    <text evidence="13">The sequence shown here is derived from an EMBL/GenBank/DDBJ whole genome shotgun (WGS) entry which is preliminary data.</text>
</comment>
<proteinExistence type="inferred from homology"/>
<feature type="region of interest" description="Disordered" evidence="10">
    <location>
        <begin position="1381"/>
        <end position="1404"/>
    </location>
</feature>
<dbReference type="GO" id="GO:0016787">
    <property type="term" value="F:hydrolase activity"/>
    <property type="evidence" value="ECO:0007669"/>
    <property type="project" value="UniProtKB-KW"/>
</dbReference>
<evidence type="ECO:0000256" key="7">
    <source>
        <dbReference type="ARBA" id="ARBA00023277"/>
    </source>
</evidence>
<protein>
    <submittedName>
        <fullName evidence="13">Feruloyl esterase B (Cinnamoyl ester hydrolase) (Esterase A) (EstA) (Ferulic acid esterase B)</fullName>
    </submittedName>
</protein>
<dbReference type="Proteomes" id="UP001642464">
    <property type="component" value="Unassembled WGS sequence"/>
</dbReference>
<dbReference type="EMBL" id="CAXAMM010008347">
    <property type="protein sequence ID" value="CAK9017111.1"/>
    <property type="molecule type" value="Genomic_DNA"/>
</dbReference>
<keyword evidence="11" id="KW-1133">Transmembrane helix</keyword>
<comment type="similarity">
    <text evidence="2">Belongs to the faeC family.</text>
</comment>
<sequence>MSAQQLCVGLAIWACLTHTAAASLQAERQTCPLDDEMPVDTRKLMQVASERKTQHPGTGKVLPLSAQDKAGEKAFQEGSEQKVKEATLDSPPVFGWKALGAVAFPVDVSELPQLPLLDQMKPTEGGGAVVFFTLLVLVLVCSLAVLTCFGEDLDAEEVARARPSPPKLLKPPGEDAVYHVGSSALSSATTAEVGSQQVSSSFYQSWQDSRDAQAAAQSSQSFQPAVQAPQAQPVTASKTTEAAFAQRPWASSYLPEVPRAEPVPKPQENIPNLPPMLSAFPPVWGGGPSPVAEEVEENQASSPSSQPPTGDQEVPVALAPLTFANLTGEASSQTIFGEGIVVDPNLDATGMLCPGMMVDPSSECTMAVPIADPDMPALSMTILALDQRPVLKAEVYRGQECQAPEYFSPMIGEFWPPENVSLISTYRGNQRPSVVLTSLPPENQRSDDLEVDNEEDVQILSASYLVQSDEQSLEFDIYNGSGEFFGRLGRDHSRSCRFMMRGGNFGEVRYFVDGVFEDYAVLFTDMCHDTVADGEAFESCDLPFPEEGDKVLLKSSQGEIFEVEPEAGPFVTYNLLLLCCYALVLVFGLGEEAQVQKEVRLELRQFLLVVPQEYTPVQASGIPLVLVFHGFGDSPWYSNLLMDFNQHIDRYGWLGILPFGLNETGTNGLSGEGACCSSECQGECCTKAQALNKKDSTACGWRDPERDTKFVEAILKWAVQNSCADPDKVFAAGFSMGGMFVNYLACHASHLIRGFAPVSGNVLPIGCQISRPISYIGMCGSQDTIAHCQDTLEITASSLSKMNRCSGAGPDGAAITFARSATTSCKAWDVCPKHNFVELCMTEGLAHDVSGHLRPDDTSWIRPGSDLDITEYFFQKFSLLVNGSMLFWGKPTAKEIDYKYSRWPYPKQYDHPYIRLSLWFRLQLDLCASNPECFPVHDVYQAPECSRHPPGKHVIKLPDVQRQFLLVVPEEYAPVQASGIPLVLAFHGFSDSPWYLDLHMEFSKQINRYGWLGILPFGLNESGTNGLDGVGACCPEDCQGECCANTPQLRQKDSTACGWKDNQRDMKFVEAILKWTSQNSCIDPSKVFAAGFSNGAVFVNYLACHANHFIRGFAPISGDIPQLDCHISNPISYISMCGTQDDEAFCQHTIQMSAELLSALNHCSGAGPDGTAVTYKKSATTSCKAWDACPKDNFVEVCQTEGLAHDVSGHLRPDNTSYLRPGSDLDITEYIFQKFSQLVNGSMLFWGEPTAEQLRYKESKWSKRALELMKAAVEWKSWDELQTLSKAFQGYLEEIRETDLCRKTDLETSISRVWAARGQLAKADRHKDEAKMQAELIHASNVDLRHQLEFDARQFVALLQSCAHLERQLATLRQKCIEEADQTPPKAESHDATGCTSRSAPQRGAFPAEPVTCATHVQLTLGPRDVCGKVMLSKDRCSSNFAEAVSSPAAGPSQSEGIAQVSAEAEQAATEEAAATVFAAVAAAETAIDEEEQSPAGMQPSEASTALELSPEQKNPPSREDSNGRKEALLVLSALADLKKKLMPQLPCALMYPEDLTIMGHDSFDLSLGAYVKDAGVCLWSEIVVRGCNFARQPGLGYIDFYL</sequence>